<dbReference type="GO" id="GO:0003677">
    <property type="term" value="F:DNA binding"/>
    <property type="evidence" value="ECO:0007669"/>
    <property type="project" value="InterPro"/>
</dbReference>
<sequence length="279" mass="32750">MNRLENQSAITSTRQALQSEIVLFLVLIPLINAYNYYLTYTNIRFGWFLISTYTIDTLTGYGVWWSIRSSILWLDQRLPYTARPLKRIAIQGLLTISIGLFIIIASTEILNALLKDKPVPMSFYQYDIFIFVIWFIGINGFYISFHYYSEWQRTEQLRTHDKTIRQEGIRVRSGRQELSVPFSEIKGVYVDGDYTVLVTEQSKKYLLDQSLDKVEQSIPSESFFRLNRQYILNRQAIEGFKRIENGKLSLILYNTDHFPDTLQVSRTKAPAFKAWFQLV</sequence>
<feature type="domain" description="HTH LytTR-type" evidence="2">
    <location>
        <begin position="169"/>
        <end position="278"/>
    </location>
</feature>
<dbReference type="AlphaFoldDB" id="A0A7K1SCD1"/>
<dbReference type="InterPro" id="IPR007492">
    <property type="entry name" value="LytTR_DNA-bd_dom"/>
</dbReference>
<evidence type="ECO:0000313" key="3">
    <source>
        <dbReference type="EMBL" id="MVM31318.1"/>
    </source>
</evidence>
<dbReference type="Proteomes" id="UP000436006">
    <property type="component" value="Unassembled WGS sequence"/>
</dbReference>
<feature type="transmembrane region" description="Helical" evidence="1">
    <location>
        <begin position="21"/>
        <end position="39"/>
    </location>
</feature>
<dbReference type="GO" id="GO:0000156">
    <property type="term" value="F:phosphorelay response regulator activity"/>
    <property type="evidence" value="ECO:0007669"/>
    <property type="project" value="InterPro"/>
</dbReference>
<accession>A0A7K1SCD1</accession>
<organism evidence="3 4">
    <name type="scientific">Spirosoma arboris</name>
    <dbReference type="NCBI Taxonomy" id="2682092"/>
    <lineage>
        <taxon>Bacteria</taxon>
        <taxon>Pseudomonadati</taxon>
        <taxon>Bacteroidota</taxon>
        <taxon>Cytophagia</taxon>
        <taxon>Cytophagales</taxon>
        <taxon>Cytophagaceae</taxon>
        <taxon>Spirosoma</taxon>
    </lineage>
</organism>
<gene>
    <name evidence="3" type="ORF">GO755_14840</name>
</gene>
<comment type="caution">
    <text evidence="3">The sequence shown here is derived from an EMBL/GenBank/DDBJ whole genome shotgun (WGS) entry which is preliminary data.</text>
</comment>
<keyword evidence="1" id="KW-0812">Transmembrane</keyword>
<keyword evidence="1" id="KW-1133">Transmembrane helix</keyword>
<evidence type="ECO:0000313" key="4">
    <source>
        <dbReference type="Proteomes" id="UP000436006"/>
    </source>
</evidence>
<dbReference type="EMBL" id="WPIN01000005">
    <property type="protein sequence ID" value="MVM31318.1"/>
    <property type="molecule type" value="Genomic_DNA"/>
</dbReference>
<dbReference type="RefSeq" id="WP_157585961.1">
    <property type="nucleotide sequence ID" value="NZ_WPIN01000005.1"/>
</dbReference>
<keyword evidence="4" id="KW-1185">Reference proteome</keyword>
<dbReference type="SMART" id="SM00850">
    <property type="entry name" value="LytTR"/>
    <property type="match status" value="1"/>
</dbReference>
<feature type="transmembrane region" description="Helical" evidence="1">
    <location>
        <begin position="45"/>
        <end position="67"/>
    </location>
</feature>
<protein>
    <recommendedName>
        <fullName evidence="2">HTH LytTR-type domain-containing protein</fullName>
    </recommendedName>
</protein>
<dbReference type="Pfam" id="PF04397">
    <property type="entry name" value="LytTR"/>
    <property type="match status" value="1"/>
</dbReference>
<evidence type="ECO:0000256" key="1">
    <source>
        <dbReference type="SAM" id="Phobius"/>
    </source>
</evidence>
<keyword evidence="1" id="KW-0472">Membrane</keyword>
<dbReference type="Gene3D" id="2.40.50.1020">
    <property type="entry name" value="LytTr DNA-binding domain"/>
    <property type="match status" value="1"/>
</dbReference>
<reference evidence="3 4" key="1">
    <citation type="submission" date="2019-12" db="EMBL/GenBank/DDBJ databases">
        <title>Spirosoma sp. HMF4905 genome sequencing and assembly.</title>
        <authorList>
            <person name="Kang H."/>
            <person name="Cha I."/>
            <person name="Kim H."/>
            <person name="Joh K."/>
        </authorList>
    </citation>
    <scope>NUCLEOTIDE SEQUENCE [LARGE SCALE GENOMIC DNA]</scope>
    <source>
        <strain evidence="3 4">HMF4905</strain>
    </source>
</reference>
<dbReference type="PANTHER" id="PTHR37299">
    <property type="entry name" value="TRANSCRIPTIONAL REGULATOR-RELATED"/>
    <property type="match status" value="1"/>
</dbReference>
<feature type="transmembrane region" description="Helical" evidence="1">
    <location>
        <begin position="126"/>
        <end position="148"/>
    </location>
</feature>
<proteinExistence type="predicted"/>
<feature type="transmembrane region" description="Helical" evidence="1">
    <location>
        <begin position="88"/>
        <end position="106"/>
    </location>
</feature>
<dbReference type="InterPro" id="IPR046947">
    <property type="entry name" value="LytR-like"/>
</dbReference>
<dbReference type="PANTHER" id="PTHR37299:SF1">
    <property type="entry name" value="STAGE 0 SPORULATION PROTEIN A HOMOLOG"/>
    <property type="match status" value="1"/>
</dbReference>
<name>A0A7K1SCD1_9BACT</name>
<evidence type="ECO:0000259" key="2">
    <source>
        <dbReference type="PROSITE" id="PS50930"/>
    </source>
</evidence>
<dbReference type="PROSITE" id="PS50930">
    <property type="entry name" value="HTH_LYTTR"/>
    <property type="match status" value="1"/>
</dbReference>